<evidence type="ECO:0000259" key="3">
    <source>
        <dbReference type="PROSITE" id="PS50102"/>
    </source>
</evidence>
<name>A0A433PPN0_9FUNG</name>
<dbReference type="EMBL" id="RBNJ01021622">
    <property type="protein sequence ID" value="RUS19425.1"/>
    <property type="molecule type" value="Genomic_DNA"/>
</dbReference>
<feature type="compositionally biased region" description="Basic and acidic residues" evidence="2">
    <location>
        <begin position="363"/>
        <end position="375"/>
    </location>
</feature>
<feature type="region of interest" description="Disordered" evidence="2">
    <location>
        <begin position="1"/>
        <end position="86"/>
    </location>
</feature>
<feature type="compositionally biased region" description="Polar residues" evidence="2">
    <location>
        <begin position="376"/>
        <end position="389"/>
    </location>
</feature>
<dbReference type="SUPFAM" id="SSF82708">
    <property type="entry name" value="R3H domain"/>
    <property type="match status" value="1"/>
</dbReference>
<evidence type="ECO:0000256" key="2">
    <source>
        <dbReference type="SAM" id="MobiDB-lite"/>
    </source>
</evidence>
<feature type="domain" description="RRM" evidence="3">
    <location>
        <begin position="93"/>
        <end position="183"/>
    </location>
</feature>
<dbReference type="CDD" id="cd12253">
    <property type="entry name" value="RRM_PIN4_like"/>
    <property type="match status" value="1"/>
</dbReference>
<dbReference type="Proteomes" id="UP000274822">
    <property type="component" value="Unassembled WGS sequence"/>
</dbReference>
<evidence type="ECO:0000256" key="1">
    <source>
        <dbReference type="PROSITE-ProRule" id="PRU00176"/>
    </source>
</evidence>
<feature type="region of interest" description="Disordered" evidence="2">
    <location>
        <begin position="406"/>
        <end position="441"/>
    </location>
</feature>
<reference evidence="5 6" key="1">
    <citation type="journal article" date="2018" name="New Phytol.">
        <title>Phylogenomics of Endogonaceae and evolution of mycorrhizas within Mucoromycota.</title>
        <authorList>
            <person name="Chang Y."/>
            <person name="Desiro A."/>
            <person name="Na H."/>
            <person name="Sandor L."/>
            <person name="Lipzen A."/>
            <person name="Clum A."/>
            <person name="Barry K."/>
            <person name="Grigoriev I.V."/>
            <person name="Martin F.M."/>
            <person name="Stajich J.E."/>
            <person name="Smith M.E."/>
            <person name="Bonito G."/>
            <person name="Spatafora J.W."/>
        </authorList>
    </citation>
    <scope>NUCLEOTIDE SEQUENCE [LARGE SCALE GENOMIC DNA]</scope>
    <source>
        <strain evidence="5 6">AD002</strain>
    </source>
</reference>
<dbReference type="InterPro" id="IPR001374">
    <property type="entry name" value="R3H_dom"/>
</dbReference>
<feature type="compositionally biased region" description="Basic and acidic residues" evidence="2">
    <location>
        <begin position="430"/>
        <end position="439"/>
    </location>
</feature>
<dbReference type="AlphaFoldDB" id="A0A433PPN0"/>
<evidence type="ECO:0000259" key="4">
    <source>
        <dbReference type="PROSITE" id="PS51061"/>
    </source>
</evidence>
<evidence type="ECO:0000313" key="5">
    <source>
        <dbReference type="EMBL" id="RUS19425.1"/>
    </source>
</evidence>
<protein>
    <recommendedName>
        <fullName evidence="7">RRM domain-containing protein</fullName>
    </recommendedName>
</protein>
<feature type="compositionally biased region" description="Basic and acidic residues" evidence="2">
    <location>
        <begin position="187"/>
        <end position="212"/>
    </location>
</feature>
<dbReference type="InterPro" id="IPR034186">
    <property type="entry name" value="PIN4-like_RRM"/>
</dbReference>
<keyword evidence="6" id="KW-1185">Reference proteome</keyword>
<feature type="region of interest" description="Disordered" evidence="2">
    <location>
        <begin position="187"/>
        <end position="257"/>
    </location>
</feature>
<dbReference type="Pfam" id="PF01424">
    <property type="entry name" value="R3H"/>
    <property type="match status" value="1"/>
</dbReference>
<dbReference type="InterPro" id="IPR012677">
    <property type="entry name" value="Nucleotide-bd_a/b_plait_sf"/>
</dbReference>
<dbReference type="Gene3D" id="3.30.70.330">
    <property type="match status" value="1"/>
</dbReference>
<feature type="compositionally biased region" description="Low complexity" evidence="2">
    <location>
        <begin position="18"/>
        <end position="33"/>
    </location>
</feature>
<dbReference type="Gene3D" id="3.30.1370.50">
    <property type="entry name" value="R3H-like domain"/>
    <property type="match status" value="1"/>
</dbReference>
<dbReference type="GO" id="GO:0003723">
    <property type="term" value="F:RNA binding"/>
    <property type="evidence" value="ECO:0007669"/>
    <property type="project" value="UniProtKB-UniRule"/>
</dbReference>
<gene>
    <name evidence="5" type="ORF">BC938DRAFT_475742</name>
</gene>
<dbReference type="SUPFAM" id="SSF54928">
    <property type="entry name" value="RNA-binding domain, RBD"/>
    <property type="match status" value="1"/>
</dbReference>
<organism evidence="5 6">
    <name type="scientific">Jimgerdemannia flammicorona</name>
    <dbReference type="NCBI Taxonomy" id="994334"/>
    <lineage>
        <taxon>Eukaryota</taxon>
        <taxon>Fungi</taxon>
        <taxon>Fungi incertae sedis</taxon>
        <taxon>Mucoromycota</taxon>
        <taxon>Mucoromycotina</taxon>
        <taxon>Endogonomycetes</taxon>
        <taxon>Endogonales</taxon>
        <taxon>Endogonaceae</taxon>
        <taxon>Jimgerdemannia</taxon>
    </lineage>
</organism>
<evidence type="ECO:0008006" key="7">
    <source>
        <dbReference type="Google" id="ProtNLM"/>
    </source>
</evidence>
<keyword evidence="1" id="KW-0694">RNA-binding</keyword>
<feature type="domain" description="R3H" evidence="4">
    <location>
        <begin position="271"/>
        <end position="335"/>
    </location>
</feature>
<evidence type="ECO:0000313" key="6">
    <source>
        <dbReference type="Proteomes" id="UP000274822"/>
    </source>
</evidence>
<dbReference type="InterPro" id="IPR035979">
    <property type="entry name" value="RBD_domain_sf"/>
</dbReference>
<dbReference type="PROSITE" id="PS50102">
    <property type="entry name" value="RRM"/>
    <property type="match status" value="1"/>
</dbReference>
<dbReference type="InterPro" id="IPR000504">
    <property type="entry name" value="RRM_dom"/>
</dbReference>
<feature type="region of interest" description="Disordered" evidence="2">
    <location>
        <begin position="337"/>
        <end position="391"/>
    </location>
</feature>
<accession>A0A433PPN0</accession>
<comment type="caution">
    <text evidence="5">The sequence shown here is derived from an EMBL/GenBank/DDBJ whole genome shotgun (WGS) entry which is preliminary data.</text>
</comment>
<sequence>MADETERNVNSNEASGIVNGRKSNNNNNGSVRGNNDKKEKRRSRIWFDKKQTDSQPSSAPNSAPPSPPGTPTTASPVSPVDPLGETSTETIPTAIVIKNIPFSLKRDALLGILVSRFGETELTTRNAIDIPRPYAFNYHFDNGVFRGLAFANYRTPEDTDAVVAALNGFEVAGRKLRVEYKRVLPGSQDKEKEERKCPTEEKRDVDFIKKDGPPQFKDGASNNDRPQNLKKKEGSLERRDTLSKKENDTSSRQDIRSIEANGTSDVLDLNNPETLKFYDQLILFRGDIARDEFVFPKTLGTAQRRAIHLISEKLNLYHYSDGEGEDRQLHIVKRPASAATIRGETPSRVLSHRSSRNSLRSSPSRERLRDSDSTSKRGSSMDGSESPTRSLYRKSLIGLSSALTDNNTVYPVRQPRGPEPGKNFASRLYKRPDDSDPRSLRRQTSNLNLFAPAFQPTAA</sequence>
<dbReference type="InterPro" id="IPR036867">
    <property type="entry name" value="R3H_dom_sf"/>
</dbReference>
<dbReference type="SMART" id="SM00360">
    <property type="entry name" value="RRM"/>
    <property type="match status" value="1"/>
</dbReference>
<dbReference type="PROSITE" id="PS51061">
    <property type="entry name" value="R3H"/>
    <property type="match status" value="1"/>
</dbReference>
<feature type="compositionally biased region" description="Basic and acidic residues" evidence="2">
    <location>
        <begin position="230"/>
        <end position="257"/>
    </location>
</feature>
<proteinExistence type="predicted"/>